<proteinExistence type="predicted"/>
<protein>
    <submittedName>
        <fullName evidence="1">Uncharacterized protein</fullName>
    </submittedName>
</protein>
<accession>A0A5C4MQ55</accession>
<organism evidence="1 2">
    <name type="scientific">Rubellimicrobium rubrum</name>
    <dbReference type="NCBI Taxonomy" id="2585369"/>
    <lineage>
        <taxon>Bacteria</taxon>
        <taxon>Pseudomonadati</taxon>
        <taxon>Pseudomonadota</taxon>
        <taxon>Alphaproteobacteria</taxon>
        <taxon>Rhodobacterales</taxon>
        <taxon>Roseobacteraceae</taxon>
        <taxon>Rubellimicrobium</taxon>
    </lineage>
</organism>
<dbReference type="OrthoDB" id="9840250at2"/>
<comment type="caution">
    <text evidence="1">The sequence shown here is derived from an EMBL/GenBank/DDBJ whole genome shotgun (WGS) entry which is preliminary data.</text>
</comment>
<name>A0A5C4MQ55_9RHOB</name>
<gene>
    <name evidence="1" type="ORF">FHG66_18720</name>
</gene>
<reference evidence="1 2" key="1">
    <citation type="submission" date="2019-06" db="EMBL/GenBank/DDBJ databases">
        <title>YIM 131921 draft genome.</title>
        <authorList>
            <person name="Jiang L."/>
        </authorList>
    </citation>
    <scope>NUCLEOTIDE SEQUENCE [LARGE SCALE GENOMIC DNA]</scope>
    <source>
        <strain evidence="1 2">YIM 131921</strain>
    </source>
</reference>
<dbReference type="EMBL" id="VDFU01000035">
    <property type="protein sequence ID" value="TNC46551.1"/>
    <property type="molecule type" value="Genomic_DNA"/>
</dbReference>
<dbReference type="RefSeq" id="WP_139078577.1">
    <property type="nucleotide sequence ID" value="NZ_VDFU01000035.1"/>
</dbReference>
<keyword evidence="2" id="KW-1185">Reference proteome</keyword>
<evidence type="ECO:0000313" key="1">
    <source>
        <dbReference type="EMBL" id="TNC46551.1"/>
    </source>
</evidence>
<dbReference type="Proteomes" id="UP000305887">
    <property type="component" value="Unassembled WGS sequence"/>
</dbReference>
<sequence>MAEISDLTTRRARQIAQTFMTAYQRQRNAMRIAGVPSAELAPGDDGETVVADVAACMTVATSLAPGALTPAVLGRMQVAEGDTFMVLRRAAEAYFASEVLRRDLGRSAAEPFLRLRDILPGAA</sequence>
<dbReference type="AlphaFoldDB" id="A0A5C4MQ55"/>
<evidence type="ECO:0000313" key="2">
    <source>
        <dbReference type="Proteomes" id="UP000305887"/>
    </source>
</evidence>